<feature type="non-terminal residue" evidence="1">
    <location>
        <position position="82"/>
    </location>
</feature>
<dbReference type="EMBL" id="KI632223">
    <property type="protein sequence ID" value="EYU21454.1"/>
    <property type="molecule type" value="Genomic_DNA"/>
</dbReference>
<protein>
    <submittedName>
        <fullName evidence="1">Uncharacterized protein</fullName>
    </submittedName>
</protein>
<dbReference type="eggNOG" id="KOG0730">
    <property type="taxonomic scope" value="Eukaryota"/>
</dbReference>
<evidence type="ECO:0000313" key="1">
    <source>
        <dbReference type="EMBL" id="EYU21454.1"/>
    </source>
</evidence>
<keyword evidence="2" id="KW-1185">Reference proteome</keyword>
<dbReference type="Proteomes" id="UP000030748">
    <property type="component" value="Unassembled WGS sequence"/>
</dbReference>
<accession>A0A022Q151</accession>
<evidence type="ECO:0000313" key="2">
    <source>
        <dbReference type="Proteomes" id="UP000030748"/>
    </source>
</evidence>
<proteinExistence type="predicted"/>
<dbReference type="AlphaFoldDB" id="A0A022Q151"/>
<reference evidence="1 2" key="1">
    <citation type="journal article" date="2013" name="Proc. Natl. Acad. Sci. U.S.A.">
        <title>Fine-scale variation in meiotic recombination in Mimulus inferred from population shotgun sequencing.</title>
        <authorList>
            <person name="Hellsten U."/>
            <person name="Wright K.M."/>
            <person name="Jenkins J."/>
            <person name="Shu S."/>
            <person name="Yuan Y."/>
            <person name="Wessler S.R."/>
            <person name="Schmutz J."/>
            <person name="Willis J.H."/>
            <person name="Rokhsar D.S."/>
        </authorList>
    </citation>
    <scope>NUCLEOTIDE SEQUENCE [LARGE SCALE GENOMIC DNA]</scope>
    <source>
        <strain evidence="2">cv. DUN x IM62</strain>
    </source>
</reference>
<organism evidence="1 2">
    <name type="scientific">Erythranthe guttata</name>
    <name type="common">Yellow monkey flower</name>
    <name type="synonym">Mimulus guttatus</name>
    <dbReference type="NCBI Taxonomy" id="4155"/>
    <lineage>
        <taxon>Eukaryota</taxon>
        <taxon>Viridiplantae</taxon>
        <taxon>Streptophyta</taxon>
        <taxon>Embryophyta</taxon>
        <taxon>Tracheophyta</taxon>
        <taxon>Spermatophyta</taxon>
        <taxon>Magnoliopsida</taxon>
        <taxon>eudicotyledons</taxon>
        <taxon>Gunneridae</taxon>
        <taxon>Pentapetalae</taxon>
        <taxon>asterids</taxon>
        <taxon>lamiids</taxon>
        <taxon>Lamiales</taxon>
        <taxon>Phrymaceae</taxon>
        <taxon>Erythranthe</taxon>
    </lineage>
</organism>
<sequence length="82" mass="8550">MGPDSGYSKSSSPLPMAVNGGVGVVLDEVKNEISGIVGLREIKDQLAAIVEKIIAAEKDAANGFRVVPPKPFHMVFLGNNGT</sequence>
<name>A0A022Q151_ERYGU</name>
<gene>
    <name evidence="1" type="ORF">MIMGU_mgv1a0165772mg</name>
</gene>